<dbReference type="AlphaFoldDB" id="A0A0V1FBX5"/>
<evidence type="ECO:0000313" key="1">
    <source>
        <dbReference type="EMBL" id="KRY83515.1"/>
    </source>
</evidence>
<name>A0A0V1FBX5_TRIPS</name>
<reference evidence="1 2" key="1">
    <citation type="submission" date="2015-01" db="EMBL/GenBank/DDBJ databases">
        <title>Evolution of Trichinella species and genotypes.</title>
        <authorList>
            <person name="Korhonen P.K."/>
            <person name="Edoardo P."/>
            <person name="Giuseppe L.R."/>
            <person name="Gasser R.B."/>
        </authorList>
    </citation>
    <scope>NUCLEOTIDE SEQUENCE [LARGE SCALE GENOMIC DNA]</scope>
    <source>
        <strain evidence="1">ISS470</strain>
    </source>
</reference>
<sequence>MDIPGLNNTSSRLLVWQRAGIRRRSLIRVAQQNQPVANGCATGYAARQLISTWQLCSLAPSWDYL</sequence>
<accession>A0A0V1FBX5</accession>
<evidence type="ECO:0000313" key="2">
    <source>
        <dbReference type="Proteomes" id="UP000054995"/>
    </source>
</evidence>
<keyword evidence="2" id="KW-1185">Reference proteome</keyword>
<protein>
    <submittedName>
        <fullName evidence="1">Uncharacterized protein</fullName>
    </submittedName>
</protein>
<organism evidence="1 2">
    <name type="scientific">Trichinella pseudospiralis</name>
    <name type="common">Parasitic roundworm</name>
    <dbReference type="NCBI Taxonomy" id="6337"/>
    <lineage>
        <taxon>Eukaryota</taxon>
        <taxon>Metazoa</taxon>
        <taxon>Ecdysozoa</taxon>
        <taxon>Nematoda</taxon>
        <taxon>Enoplea</taxon>
        <taxon>Dorylaimia</taxon>
        <taxon>Trichinellida</taxon>
        <taxon>Trichinellidae</taxon>
        <taxon>Trichinella</taxon>
    </lineage>
</organism>
<gene>
    <name evidence="1" type="ORF">T4D_13493</name>
</gene>
<proteinExistence type="predicted"/>
<dbReference type="Proteomes" id="UP000054995">
    <property type="component" value="Unassembled WGS sequence"/>
</dbReference>
<comment type="caution">
    <text evidence="1">The sequence shown here is derived from an EMBL/GenBank/DDBJ whole genome shotgun (WGS) entry which is preliminary data.</text>
</comment>
<dbReference type="EMBL" id="JYDT01000139">
    <property type="protein sequence ID" value="KRY83515.1"/>
    <property type="molecule type" value="Genomic_DNA"/>
</dbReference>